<proteinExistence type="predicted"/>
<gene>
    <name evidence="2" type="ORF">TraAM80_09246</name>
</gene>
<reference evidence="2 3" key="1">
    <citation type="journal article" date="2018" name="BMC Genomics">
        <title>Genomic comparison of Trypanosoma conorhini and Trypanosoma rangeli to Trypanosoma cruzi strains of high and low virulence.</title>
        <authorList>
            <person name="Bradwell K.R."/>
            <person name="Koparde V.N."/>
            <person name="Matveyev A.V."/>
            <person name="Serrano M.G."/>
            <person name="Alves J.M."/>
            <person name="Parikh H."/>
            <person name="Huang B."/>
            <person name="Lee V."/>
            <person name="Espinosa-Alvarez O."/>
            <person name="Ortiz P.A."/>
            <person name="Costa-Martins A.G."/>
            <person name="Teixeira M.M."/>
            <person name="Buck G.A."/>
        </authorList>
    </citation>
    <scope>NUCLEOTIDE SEQUENCE [LARGE SCALE GENOMIC DNA]</scope>
    <source>
        <strain evidence="2 3">AM80</strain>
    </source>
</reference>
<organism evidence="2 3">
    <name type="scientific">Trypanosoma rangeli</name>
    <dbReference type="NCBI Taxonomy" id="5698"/>
    <lineage>
        <taxon>Eukaryota</taxon>
        <taxon>Discoba</taxon>
        <taxon>Euglenozoa</taxon>
        <taxon>Kinetoplastea</taxon>
        <taxon>Metakinetoplastina</taxon>
        <taxon>Trypanosomatida</taxon>
        <taxon>Trypanosomatidae</taxon>
        <taxon>Trypanosoma</taxon>
        <taxon>Herpetosoma</taxon>
    </lineage>
</organism>
<evidence type="ECO:0000313" key="3">
    <source>
        <dbReference type="Proteomes" id="UP000283634"/>
    </source>
</evidence>
<comment type="caution">
    <text evidence="2">The sequence shown here is derived from an EMBL/GenBank/DDBJ whole genome shotgun (WGS) entry which is preliminary data.</text>
</comment>
<dbReference type="OrthoDB" id="272674at2759"/>
<dbReference type="EMBL" id="MKGL01000542">
    <property type="protein sequence ID" value="RNE97619.1"/>
    <property type="molecule type" value="Genomic_DNA"/>
</dbReference>
<protein>
    <submittedName>
        <fullName evidence="2">Uncharacterized protein</fullName>
    </submittedName>
</protein>
<dbReference type="Proteomes" id="UP000283634">
    <property type="component" value="Unassembled WGS sequence"/>
</dbReference>
<dbReference type="Gene3D" id="3.30.40.10">
    <property type="entry name" value="Zinc/RING finger domain, C3HC4 (zinc finger)"/>
    <property type="match status" value="1"/>
</dbReference>
<evidence type="ECO:0000256" key="1">
    <source>
        <dbReference type="SAM" id="MobiDB-lite"/>
    </source>
</evidence>
<dbReference type="InterPro" id="IPR013083">
    <property type="entry name" value="Znf_RING/FYVE/PHD"/>
</dbReference>
<feature type="region of interest" description="Disordered" evidence="1">
    <location>
        <begin position="133"/>
        <end position="161"/>
    </location>
</feature>
<dbReference type="OMA" id="RAETYFT"/>
<evidence type="ECO:0000313" key="2">
    <source>
        <dbReference type="EMBL" id="RNE97619.1"/>
    </source>
</evidence>
<name>A0A422MWR3_TRYRA</name>
<dbReference type="RefSeq" id="XP_029234219.1">
    <property type="nucleotide sequence ID" value="XM_029385940.1"/>
</dbReference>
<dbReference type="GeneID" id="40333179"/>
<feature type="compositionally biased region" description="Basic and acidic residues" evidence="1">
    <location>
        <begin position="133"/>
        <end position="160"/>
    </location>
</feature>
<sequence length="344" mass="36344">MQFVVVDGAWPVVPCAISRSQLLARAVRDSDLGEEGGGRFLLPGSALVTLCQEVLDACATRSQAPPNLKALDVALLHAPHSGSPGALCLYAPTSVGQQRFAVEDLAGSECLLAFTAHRESLISVALLSGVRPTHKERDDATRPSARRPETRSGSDIREVSGSKAARLAGRSVPALRKFTRAETYFTSVASTTQRDFAVVNELLLLGTIRVNERVESFVCSVCGNLPWRTMTTSCCGAVVCAVCAPTLSSSSVLGEEVVCAVCGEVPLTNPEAHVSRDAEVMRLVRELRVLYRPQLSVAACRTLPSGSQPPPTPFTVHHAGLPLPLCDTSGPTASVLGSLFLGSS</sequence>
<dbReference type="AlphaFoldDB" id="A0A422MWR3"/>
<keyword evidence="3" id="KW-1185">Reference proteome</keyword>
<accession>A0A422MWR3</accession>